<name>A0A498NIX1_LABRO</name>
<gene>
    <name evidence="2" type="ORF">ROHU_004738</name>
</gene>
<evidence type="ECO:0000256" key="1">
    <source>
        <dbReference type="SAM" id="Phobius"/>
    </source>
</evidence>
<dbReference type="AlphaFoldDB" id="A0A498NIX1"/>
<evidence type="ECO:0000313" key="3">
    <source>
        <dbReference type="Proteomes" id="UP000290572"/>
    </source>
</evidence>
<keyword evidence="1" id="KW-1133">Transmembrane helix</keyword>
<accession>A0A498NIX1</accession>
<organism evidence="2 3">
    <name type="scientific">Labeo rohita</name>
    <name type="common">Indian major carp</name>
    <name type="synonym">Cyprinus rohita</name>
    <dbReference type="NCBI Taxonomy" id="84645"/>
    <lineage>
        <taxon>Eukaryota</taxon>
        <taxon>Metazoa</taxon>
        <taxon>Chordata</taxon>
        <taxon>Craniata</taxon>
        <taxon>Vertebrata</taxon>
        <taxon>Euteleostomi</taxon>
        <taxon>Actinopterygii</taxon>
        <taxon>Neopterygii</taxon>
        <taxon>Teleostei</taxon>
        <taxon>Ostariophysi</taxon>
        <taxon>Cypriniformes</taxon>
        <taxon>Cyprinidae</taxon>
        <taxon>Labeoninae</taxon>
        <taxon>Labeonini</taxon>
        <taxon>Labeo</taxon>
    </lineage>
</organism>
<keyword evidence="1" id="KW-0472">Membrane</keyword>
<sequence>MDIINITCGEIQSSVGFLYVILPVLLNHTNNPDCEQSWYLQDGRLIADPSEPQTLSDPATAVKSDRLVTSHCVNLKYEIICDSTETPVSHVTAYRVRNETAVTPNSEIQTPVGFLYVILPVLLNHTNNPDCEQSWYLQSHFSHVTAYRVRNQTAATPNSDDLNEAYSDQLWWLLAVFIIIFLAFLCFLLRERIFRTLMKVRSDDPQAVQESEQLNAPEPEV</sequence>
<proteinExistence type="predicted"/>
<feature type="transmembrane region" description="Helical" evidence="1">
    <location>
        <begin position="170"/>
        <end position="189"/>
    </location>
</feature>
<keyword evidence="3" id="KW-1185">Reference proteome</keyword>
<dbReference type="EMBL" id="QBIY01011436">
    <property type="protein sequence ID" value="RXN31862.1"/>
    <property type="molecule type" value="Genomic_DNA"/>
</dbReference>
<protein>
    <submittedName>
        <fullName evidence="2">Uncharacterized protein</fullName>
    </submittedName>
</protein>
<evidence type="ECO:0000313" key="2">
    <source>
        <dbReference type="EMBL" id="RXN31862.1"/>
    </source>
</evidence>
<dbReference type="Proteomes" id="UP000290572">
    <property type="component" value="Unassembled WGS sequence"/>
</dbReference>
<keyword evidence="1" id="KW-0812">Transmembrane</keyword>
<reference evidence="2 3" key="1">
    <citation type="submission" date="2018-03" db="EMBL/GenBank/DDBJ databases">
        <title>Draft genome sequence of Rohu Carp (Labeo rohita).</title>
        <authorList>
            <person name="Das P."/>
            <person name="Kushwaha B."/>
            <person name="Joshi C.G."/>
            <person name="Kumar D."/>
            <person name="Nagpure N.S."/>
            <person name="Sahoo L."/>
            <person name="Das S.P."/>
            <person name="Bit A."/>
            <person name="Patnaik S."/>
            <person name="Meher P.K."/>
            <person name="Jayasankar P."/>
            <person name="Koringa P.G."/>
            <person name="Patel N.V."/>
            <person name="Hinsu A.T."/>
            <person name="Kumar R."/>
            <person name="Pandey M."/>
            <person name="Agarwal S."/>
            <person name="Srivastava S."/>
            <person name="Singh M."/>
            <person name="Iquebal M.A."/>
            <person name="Jaiswal S."/>
            <person name="Angadi U.B."/>
            <person name="Kumar N."/>
            <person name="Raza M."/>
            <person name="Shah T.M."/>
            <person name="Rai A."/>
            <person name="Jena J.K."/>
        </authorList>
    </citation>
    <scope>NUCLEOTIDE SEQUENCE [LARGE SCALE GENOMIC DNA]</scope>
    <source>
        <strain evidence="2">DASCIFA01</strain>
        <tissue evidence="2">Testis</tissue>
    </source>
</reference>
<comment type="caution">
    <text evidence="2">The sequence shown here is derived from an EMBL/GenBank/DDBJ whole genome shotgun (WGS) entry which is preliminary data.</text>
</comment>